<dbReference type="Proteomes" id="UP000708338">
    <property type="component" value="Unassembled WGS sequence"/>
</dbReference>
<keyword evidence="1" id="KW-0677">Repeat</keyword>
<evidence type="ECO:0000313" key="5">
    <source>
        <dbReference type="Proteomes" id="UP000708338"/>
    </source>
</evidence>
<feature type="repeat" description="Cell wall-binding" evidence="2">
    <location>
        <begin position="2"/>
        <end position="21"/>
    </location>
</feature>
<reference evidence="4 6" key="2">
    <citation type="submission" date="2024-06" db="EMBL/GenBank/DDBJ databases">
        <title>Genomic Encyclopedia of Type Strains, Phase IV (KMG-IV): sequencing the most valuable type-strain genomes for metagenomic binning, comparative biology and taxonomic classification.</title>
        <authorList>
            <person name="Goeker M."/>
        </authorList>
    </citation>
    <scope>NUCLEOTIDE SEQUENCE [LARGE SCALE GENOMIC DNA]</scope>
    <source>
        <strain evidence="4 6">DSM 19261</strain>
    </source>
</reference>
<dbReference type="Gene3D" id="2.10.270.10">
    <property type="entry name" value="Cholin Binding"/>
    <property type="match status" value="1"/>
</dbReference>
<evidence type="ECO:0000313" key="3">
    <source>
        <dbReference type="EMBL" id="MBT9812142.1"/>
    </source>
</evidence>
<protein>
    <submittedName>
        <fullName evidence="4">Glucan-binding YG repeat protein</fullName>
    </submittedName>
</protein>
<evidence type="ECO:0000313" key="6">
    <source>
        <dbReference type="Proteomes" id="UP001549200"/>
    </source>
</evidence>
<sequence length="46" mass="5399">MYTGWHQIDGKWYYFNTEDGAKQGMMLKNTVTPDGYPVNEQGVWIQ</sequence>
<dbReference type="SUPFAM" id="SSF69360">
    <property type="entry name" value="Cell wall binding repeat"/>
    <property type="match status" value="1"/>
</dbReference>
<evidence type="ECO:0000313" key="4">
    <source>
        <dbReference type="EMBL" id="MET3569208.1"/>
    </source>
</evidence>
<evidence type="ECO:0000256" key="1">
    <source>
        <dbReference type="ARBA" id="ARBA00022737"/>
    </source>
</evidence>
<proteinExistence type="predicted"/>
<dbReference type="EMBL" id="WQPS01000043">
    <property type="protein sequence ID" value="MBT9812142.1"/>
    <property type="molecule type" value="Genomic_DNA"/>
</dbReference>
<dbReference type="Proteomes" id="UP001549200">
    <property type="component" value="Unassembled WGS sequence"/>
</dbReference>
<dbReference type="InterPro" id="IPR018337">
    <property type="entry name" value="Cell_wall/Cho-bd_repeat"/>
</dbReference>
<organism evidence="3 5">
    <name type="scientific">Enterocloster citroniae</name>
    <dbReference type="NCBI Taxonomy" id="358743"/>
    <lineage>
        <taxon>Bacteria</taxon>
        <taxon>Bacillati</taxon>
        <taxon>Bacillota</taxon>
        <taxon>Clostridia</taxon>
        <taxon>Lachnospirales</taxon>
        <taxon>Lachnospiraceae</taxon>
        <taxon>Enterocloster</taxon>
    </lineage>
</organism>
<keyword evidence="6" id="KW-1185">Reference proteome</keyword>
<name>A0AA41K804_9FIRM</name>
<dbReference type="AlphaFoldDB" id="A0AA41K804"/>
<dbReference type="EMBL" id="JBEPLZ010000003">
    <property type="protein sequence ID" value="MET3569208.1"/>
    <property type="molecule type" value="Genomic_DNA"/>
</dbReference>
<comment type="caution">
    <text evidence="3">The sequence shown here is derived from an EMBL/GenBank/DDBJ whole genome shotgun (WGS) entry which is preliminary data.</text>
</comment>
<gene>
    <name evidence="4" type="ORF">ABID13_000831</name>
    <name evidence="3" type="ORF">GPL26_21210</name>
</gene>
<dbReference type="GeneID" id="93162108"/>
<dbReference type="PROSITE" id="PS51170">
    <property type="entry name" value="CW"/>
    <property type="match status" value="1"/>
</dbReference>
<evidence type="ECO:0000256" key="2">
    <source>
        <dbReference type="PROSITE-ProRule" id="PRU00591"/>
    </source>
</evidence>
<dbReference type="Pfam" id="PF01473">
    <property type="entry name" value="Choline_bind_1"/>
    <property type="match status" value="1"/>
</dbReference>
<dbReference type="RefSeq" id="WP_082082698.1">
    <property type="nucleotide sequence ID" value="NZ_CABJDD010000002.1"/>
</dbReference>
<reference evidence="3" key="1">
    <citation type="journal article" date="2021" name="Gut Microbes">
        <title>A synthetic consortium of 100 gut commensals modulates the composition and function in a colon model of the microbiome of elderly subjects.</title>
        <authorList>
            <person name="Perez M."/>
            <person name="Ntemiri A."/>
            <person name="Tan H."/>
            <person name="Harris H.M.B."/>
            <person name="Roager H.M."/>
            <person name="Ribiere C."/>
            <person name="O'Toole P.W."/>
        </authorList>
    </citation>
    <scope>NUCLEOTIDE SEQUENCE</scope>
    <source>
        <strain evidence="3">MCC335</strain>
    </source>
</reference>
<accession>A0AA41K804</accession>